<dbReference type="PANTHER" id="PTHR38340:SF1">
    <property type="entry name" value="S-LAYER PROTEIN"/>
    <property type="match status" value="1"/>
</dbReference>
<dbReference type="PROSITE" id="PS00330">
    <property type="entry name" value="HEMOLYSIN_CALCIUM"/>
    <property type="match status" value="1"/>
</dbReference>
<dbReference type="CDD" id="cd04277">
    <property type="entry name" value="ZnMc_serralysin_like"/>
    <property type="match status" value="1"/>
</dbReference>
<comment type="similarity">
    <text evidence="2">Belongs to the peptidase M10B family.</text>
</comment>
<proteinExistence type="inferred from homology"/>
<dbReference type="GO" id="GO:0006508">
    <property type="term" value="P:proteolysis"/>
    <property type="evidence" value="ECO:0007669"/>
    <property type="project" value="InterPro"/>
</dbReference>
<gene>
    <name evidence="6" type="ORF">E4J90_23360</name>
</gene>
<dbReference type="InterPro" id="IPR024079">
    <property type="entry name" value="MetalloPept_cat_dom_sf"/>
</dbReference>
<keyword evidence="3" id="KW-0964">Secreted</keyword>
<evidence type="ECO:0000256" key="1">
    <source>
        <dbReference type="ARBA" id="ARBA00004613"/>
    </source>
</evidence>
<protein>
    <submittedName>
        <fullName evidence="6">RTX toxin</fullName>
    </submittedName>
</protein>
<dbReference type="GO" id="GO:0008237">
    <property type="term" value="F:metallopeptidase activity"/>
    <property type="evidence" value="ECO:0007669"/>
    <property type="project" value="InterPro"/>
</dbReference>
<comment type="subcellular location">
    <subcellularLocation>
        <location evidence="1">Secreted</location>
    </subcellularLocation>
</comment>
<accession>A0A4Y8V9G0</accession>
<evidence type="ECO:0000313" key="6">
    <source>
        <dbReference type="EMBL" id="TFH77706.1"/>
    </source>
</evidence>
<evidence type="ECO:0000256" key="4">
    <source>
        <dbReference type="ARBA" id="ARBA00022837"/>
    </source>
</evidence>
<dbReference type="SMART" id="SM00235">
    <property type="entry name" value="ZnMc"/>
    <property type="match status" value="1"/>
</dbReference>
<keyword evidence="4" id="KW-0106">Calcium</keyword>
<dbReference type="InterPro" id="IPR018511">
    <property type="entry name" value="Hemolysin-typ_Ca-bd_CS"/>
</dbReference>
<dbReference type="PRINTS" id="PR00313">
    <property type="entry name" value="CABNDNGRPT"/>
</dbReference>
<evidence type="ECO:0000256" key="2">
    <source>
        <dbReference type="ARBA" id="ARBA00009490"/>
    </source>
</evidence>
<dbReference type="Gene3D" id="2.150.10.10">
    <property type="entry name" value="Serralysin-like metalloprotease, C-terminal"/>
    <property type="match status" value="17"/>
</dbReference>
<dbReference type="Proteomes" id="UP000297555">
    <property type="component" value="Unassembled WGS sequence"/>
</dbReference>
<comment type="caution">
    <text evidence="6">The sequence shown here is derived from an EMBL/GenBank/DDBJ whole genome shotgun (WGS) entry which is preliminary data.</text>
</comment>
<sequence>MPTPTGSTLSFYSSLTGVKPVDSLLSGSYWAGSNWPLGGSTNLTYSFMSASTSYFATNYSADNEYNAMYDLSTSQQGGIIRALASWSSVANITFTKTTDDISNVGDLRFGGYALMKDQAAAWAYTPSNTPKGGDVWIGDPANEFPINGSYDYLTYIHEIGHAIGLKHPFSPNSLNSTILDPSLDDVRFTVMSYNNNYSYQPTTPMLLDILAIQALYGANTQWQAGDTVYSWKQYDKIFETIWDSGGNDTIDASNQMSSVSLDLNEGAFSSIGVGFFYNTNNFFNSGLAIAYGSKIENAIGSTFNDQIRGNALDNVLDGREGADYMVGGAGNDTYYVDNRGDVVVETGTSPTEIDSVFSTVTYDLFGSPNVENLTLLTNANLNAYGNASNNVIAGNAGNNILDGREGTDLLIGGAGNDTYIVDNVGDVIVESSTLATEIDNVLASVTYTLGANLENLTLTGSANINGTGNTQNNVITGNDGNNQLDGGAGVDTLIGGKGNDDYSLDQADELALVQEKANEGNDTLHISYDANAQTNVIDLNQNNLVNFENVQVLGKGAFNLIGNNLNNVLSGNDSANNLQGGAGNDVLDGGAGADTLVGGTGDDTYVIDRLDDTVVELANEGRDLVRTSVSYTLGANIEDGELLGTASINLTGNEYNNVLTGNSGNNIIDGGVGADTMLGGAGSDTYYVDNTNDVIIEDWSYDHDLVYSSVSYTLGNYIETLTLTGTANLNGTGNFSDNRINGNSGNNILDGGSGADWLWGGAGDDVYIIDDINDRVMEFNGNGHDEVRTTVTYTLSNFVEDGVLLGSASIDLTGNDLVNVLTGNSGNNVLDGGAGADIMTGGAGNDTYVVDNVGDVINETSTLATEIDTVRASIDYTLGANLENLTLTGTANLNGTGNALNNVITGNDGNNVLDGGTGADLMAGGLGNDTYIVDNVGDVVSETSTLASEIDTVKASVDFILSANLENLILTGNANIYGIGNTQNNVITGNDGDNQLNGGAGLDTLIGGKGNDTYFLDQAGELALVQENAGEGNDTLNVVYAATAQNSLIDLGLSNLQNIENLTVLGSGAFNVTGNGLNNTLTGNASDNILDGGAGADLMIGGAGNDTYVVDNIGDVVSETSTLASEIDTVKASIDYTLGANVEILTLTGTANLNGTGNALDNAINGNAGDNILDGGAGADLMVGGLGNDTYIVDNVGDVVRETSTLASEIDTVKASVDYILGANLENLTLTGNANTYGIGNALNNVIIGNDGDNQLNGGAGLDTLIGGKGNDSYFLDQAGELALVQENAGEGNDTLNVTYAATAQNSLVDLSLSNLQNIENLTVLGSGAFNVTGNSLNNTLTGNASDNILDGGAGADLLVGGLGNDTYIVDNIGDVVSETSTLASEIDTVKASIDYTLGANVEILTLTGTANLNGTGNALGNAINGNSGDNILDGGAGADLMVGGLGNDTYIVDNVGDVVRETSTLASEIDTVKASIDYILGDNLENLTLTGNANTYGIGNALNNVIIGNDGDNQLNGGAGLDTLIGGKGNDAYFLDQAGELALVQENANEGTDTLNLVYAATAQTRLVDLSLSNLQNIENVSLLGAGAFNITGNSLNNTLTGNASDNILDGGAGADLLIGGAGNDTYVVDNVGDVVSETSTLASEIDTVKASIDYVLGANLENLTLTGNANTYGIGNALNNVIIGNDGDNQLNGGAGLDTLIGGKGNDSYFLDQAGELALVQENAGEGNDTLNVVYAATAQNSLIDLSLSNLQNIENLTVLGSGAFNITGNSQNNTLTGNADDNVLDGGAGLDTLIGGKGNDTYVLDQAGELALVQENANEGSDTLNIAYNATAQTSLIDLTLSNLQNIENVSLLGSGAFNVTGNSLNNLLTGNAADNVLDGGVGADLMVGGLGNDTYIVDNVGDVIRETSTLASEIDTVKASVDYILSANLENLILTGNANTYGIGNALNNVITGNDGDNQLNGGAGLDTLIGGKGNDSYFLDQAGELALVQENAGEGNDTLNVVYAATAQNSLIDLSLSNLQNIENLAVLGSGAFNITGNGLNNTLTGNASDNVLDGGAGADLMIGGAGNDTYIVDNVGDVVSETSTLASEIDTVRASIDYTLGANVEILTLTGTANLNGTGNALGNAINGNSGDNILDGGAGADLMVGGLGNDTYIVDNVGDVVRETSTLASEIDTVKASVDYILGDNLENLTLTGNANTYGIGNALNNVIIGNDGDNQLNGGAGLDTLIGGKGNDTYYLDQAGELALVQENANEGIDTLSLVYAATAQTRLVDLTLSNLQNVENVSLLGAGAFNITGNSLNNTLTGNASDNILDGGAGADLLIGGAGNDTYIVDNVGDVVSETSTLASEIDTVKASVDYILGANLENLTLTGNANTYGIGNALNNVIIGNDGDNQLNGGAGLDTLIGGKGNDSYFLDQAGELALVQENAGEGNDTLNVVYAATAQNSLIDLSLSNLQNIENLTVLGSGAFNITGNSLNNTLTGNASDNILDGGAGADLLVGGLGNDTYIVDNIGDVVIETSTLANEVDTVRASIDYTLGANVEILTLTGTANLNGTGNALGNAINGNDGDNILDGGAGADLMVGGLGNDTYIVDNVGDVVRETSTLTSEIDTVKASVDYILGANLENLTLTGNANIYGIGNALNNVIIGNDGDNQLNGGAGLDTLIGGKGNDAYFLDQAGELALVQENANEGNDTLNVVYSATPLTNLIDLSLSNLQNVENVSLLGSGAFNITGNSLNNTLTGNSANNVLNGGAGADTLIGGAGADTFVFSAVNEMGIGANRDVISDFSSLQGDKIDLSHFDANLLAAGLNGFTFIGAGEFTGAGQLRFVDHILSGNVSGNATADFEIQLVGVNTFSANDLVA</sequence>
<dbReference type="InterPro" id="IPR011049">
    <property type="entry name" value="Serralysin-like_metalloprot_C"/>
</dbReference>
<dbReference type="SUPFAM" id="SSF55486">
    <property type="entry name" value="Metalloproteases ('zincins'), catalytic domain"/>
    <property type="match status" value="1"/>
</dbReference>
<dbReference type="Pfam" id="PF00353">
    <property type="entry name" value="HemolysinCabind"/>
    <property type="match status" value="29"/>
</dbReference>
<dbReference type="Gene3D" id="3.40.390.10">
    <property type="entry name" value="Collagenase (Catalytic Domain)"/>
    <property type="match status" value="1"/>
</dbReference>
<reference evidence="6 7" key="1">
    <citation type="submission" date="2019-03" db="EMBL/GenBank/DDBJ databases">
        <title>Draft genome sequence of humic substances-degrading Pseudomonas kribbensis CHA-19 from forest soil.</title>
        <authorList>
            <person name="Kim D."/>
        </authorList>
    </citation>
    <scope>NUCLEOTIDE SEQUENCE [LARGE SCALE GENOMIC DNA]</scope>
    <source>
        <strain evidence="6 7">CHA-19</strain>
    </source>
</reference>
<dbReference type="InterPro" id="IPR034033">
    <property type="entry name" value="Serralysin-like"/>
</dbReference>
<organism evidence="6 7">
    <name type="scientific">Pseudomonas kribbensis</name>
    <dbReference type="NCBI Taxonomy" id="1628086"/>
    <lineage>
        <taxon>Bacteria</taxon>
        <taxon>Pseudomonadati</taxon>
        <taxon>Pseudomonadota</taxon>
        <taxon>Gammaproteobacteria</taxon>
        <taxon>Pseudomonadales</taxon>
        <taxon>Pseudomonadaceae</taxon>
        <taxon>Pseudomonas</taxon>
    </lineage>
</organism>
<dbReference type="OrthoDB" id="223957at2"/>
<dbReference type="PANTHER" id="PTHR38340">
    <property type="entry name" value="S-LAYER PROTEIN"/>
    <property type="match status" value="1"/>
</dbReference>
<dbReference type="EMBL" id="SPDQ01000024">
    <property type="protein sequence ID" value="TFH77706.1"/>
    <property type="molecule type" value="Genomic_DNA"/>
</dbReference>
<dbReference type="InterPro" id="IPR050557">
    <property type="entry name" value="RTX_toxin/Mannuronan_C5-epim"/>
</dbReference>
<name>A0A4Y8V9G0_9PSED</name>
<dbReference type="GO" id="GO:0008270">
    <property type="term" value="F:zinc ion binding"/>
    <property type="evidence" value="ECO:0007669"/>
    <property type="project" value="InterPro"/>
</dbReference>
<dbReference type="InterPro" id="IPR006026">
    <property type="entry name" value="Peptidase_Metallo"/>
</dbReference>
<evidence type="ECO:0000259" key="5">
    <source>
        <dbReference type="SMART" id="SM00235"/>
    </source>
</evidence>
<feature type="domain" description="Peptidase metallopeptidase" evidence="5">
    <location>
        <begin position="31"/>
        <end position="218"/>
    </location>
</feature>
<dbReference type="InterPro" id="IPR001343">
    <property type="entry name" value="Hemolysn_Ca-bd"/>
</dbReference>
<dbReference type="RefSeq" id="WP_134828058.1">
    <property type="nucleotide sequence ID" value="NZ_SPDQ01000024.1"/>
</dbReference>
<dbReference type="SUPFAM" id="SSF51120">
    <property type="entry name" value="beta-Roll"/>
    <property type="match status" value="18"/>
</dbReference>
<dbReference type="GO" id="GO:0005615">
    <property type="term" value="C:extracellular space"/>
    <property type="evidence" value="ECO:0007669"/>
    <property type="project" value="InterPro"/>
</dbReference>
<evidence type="ECO:0000313" key="7">
    <source>
        <dbReference type="Proteomes" id="UP000297555"/>
    </source>
</evidence>
<evidence type="ECO:0000256" key="3">
    <source>
        <dbReference type="ARBA" id="ARBA00022525"/>
    </source>
</evidence>
<dbReference type="GO" id="GO:0005509">
    <property type="term" value="F:calcium ion binding"/>
    <property type="evidence" value="ECO:0007669"/>
    <property type="project" value="InterPro"/>
</dbReference>